<dbReference type="EMBL" id="CP014674">
    <property type="protein sequence ID" value="AOX18358.1"/>
    <property type="molecule type" value="Genomic_DNA"/>
</dbReference>
<dbReference type="STRING" id="153496.A0U89_13140"/>
<evidence type="ECO:0000313" key="1">
    <source>
        <dbReference type="EMBL" id="AOX18358.1"/>
    </source>
</evidence>
<dbReference type="eggNOG" id="ENOG5032YM4">
    <property type="taxonomic scope" value="Bacteria"/>
</dbReference>
<dbReference type="OrthoDB" id="370799at2"/>
<accession>A0A1D8UXD3</accession>
<dbReference type="Proteomes" id="UP000179145">
    <property type="component" value="Chromosome"/>
</dbReference>
<evidence type="ECO:0000313" key="2">
    <source>
        <dbReference type="Proteomes" id="UP000179145"/>
    </source>
</evidence>
<dbReference type="AlphaFoldDB" id="A0A1D8UXD3"/>
<name>A0A1D8UXD3_9PROT</name>
<keyword evidence="2" id="KW-1185">Reference proteome</keyword>
<organism evidence="1 2">
    <name type="scientific">Kozakia baliensis</name>
    <dbReference type="NCBI Taxonomy" id="153496"/>
    <lineage>
        <taxon>Bacteria</taxon>
        <taxon>Pseudomonadati</taxon>
        <taxon>Pseudomonadota</taxon>
        <taxon>Alphaproteobacteria</taxon>
        <taxon>Acetobacterales</taxon>
        <taxon>Acetobacteraceae</taxon>
        <taxon>Kozakia</taxon>
    </lineage>
</organism>
<sequence>MTISMFTESLDETTPPAGLSPALTALWWAGKSDWSAAHDIVQSHEGEPECDWVHAWLHRREGDLSNARYWYRRAGHSMQHGEIMDEWRAIIVKLLSDSGY</sequence>
<protein>
    <submittedName>
        <fullName evidence="1">Uncharacterized protein</fullName>
    </submittedName>
</protein>
<gene>
    <name evidence="1" type="ORF">A0U89_13140</name>
</gene>
<reference evidence="1 2" key="1">
    <citation type="journal article" date="2016" name="Microb. Cell Fact.">
        <title>Dissection of exopolysaccharide biosynthesis in Kozakia baliensis.</title>
        <authorList>
            <person name="Brandt J.U."/>
            <person name="Jakob F."/>
            <person name="Behr J."/>
            <person name="Geissler A.J."/>
            <person name="Vogel R.F."/>
        </authorList>
    </citation>
    <scope>NUCLEOTIDE SEQUENCE [LARGE SCALE GENOMIC DNA]</scope>
    <source>
        <strain evidence="1 2">DSM 14400</strain>
    </source>
</reference>
<proteinExistence type="predicted"/>
<dbReference type="KEGG" id="kba:A0U89_13140"/>